<feature type="domain" description="Opine dehydrogenase" evidence="5">
    <location>
        <begin position="178"/>
        <end position="323"/>
    </location>
</feature>
<dbReference type="OrthoDB" id="6135265at2"/>
<dbReference type="PANTHER" id="PTHR38015">
    <property type="entry name" value="BLR6086 PROTEIN"/>
    <property type="match status" value="1"/>
</dbReference>
<dbReference type="PROSITE" id="PS51257">
    <property type="entry name" value="PROKAR_LIPOPROTEIN"/>
    <property type="match status" value="1"/>
</dbReference>
<evidence type="ECO:0000313" key="7">
    <source>
        <dbReference type="EMBL" id="SIT49384.1"/>
    </source>
</evidence>
<dbReference type="GO" id="GO:0008677">
    <property type="term" value="F:2-dehydropantoate 2-reductase activity"/>
    <property type="evidence" value="ECO:0007669"/>
    <property type="project" value="UniProtKB-EC"/>
</dbReference>
<dbReference type="Gene3D" id="1.10.1040.10">
    <property type="entry name" value="N-(1-d-carboxylethyl)-l-norvaline Dehydrogenase, domain 2"/>
    <property type="match status" value="1"/>
</dbReference>
<dbReference type="InterPro" id="IPR003421">
    <property type="entry name" value="Opine_DH"/>
</dbReference>
<accession>A0A1N7SPM3</accession>
<dbReference type="InterPro" id="IPR013332">
    <property type="entry name" value="KPR_N"/>
</dbReference>
<dbReference type="PANTHER" id="PTHR38015:SF1">
    <property type="entry name" value="OPINE DEHYDROGENASE DOMAIN-CONTAINING PROTEIN"/>
    <property type="match status" value="1"/>
</dbReference>
<dbReference type="RefSeq" id="WP_087738401.1">
    <property type="nucleotide sequence ID" value="NZ_CYGY02000068.1"/>
</dbReference>
<evidence type="ECO:0000313" key="8">
    <source>
        <dbReference type="Proteomes" id="UP000195569"/>
    </source>
</evidence>
<dbReference type="GO" id="GO:0015940">
    <property type="term" value="P:pantothenate biosynthetic process"/>
    <property type="evidence" value="ECO:0007669"/>
    <property type="project" value="UniProtKB-UniPathway"/>
</dbReference>
<dbReference type="Pfam" id="PF02317">
    <property type="entry name" value="Octopine_DH"/>
    <property type="match status" value="1"/>
</dbReference>
<dbReference type="InterPro" id="IPR008927">
    <property type="entry name" value="6-PGluconate_DH-like_C_sf"/>
</dbReference>
<dbReference type="InterPro" id="IPR036291">
    <property type="entry name" value="NAD(P)-bd_dom_sf"/>
</dbReference>
<protein>
    <recommendedName>
        <fullName evidence="2">2-dehydropantoate 2-reductase</fullName>
    </recommendedName>
</protein>
<dbReference type="InterPro" id="IPR051729">
    <property type="entry name" value="Opine/Lysopine_DH"/>
</dbReference>
<keyword evidence="7" id="KW-0560">Oxidoreductase</keyword>
<dbReference type="EMBL" id="CYGY02000068">
    <property type="protein sequence ID" value="SIT49384.1"/>
    <property type="molecule type" value="Genomic_DNA"/>
</dbReference>
<sequence>MKVAIVGSGPIGLGCAALLSTRGHTPFVWSPRSGETSLQAEFRVSTVGLLETAVTVRRASSAVELRDADVVIFCVLGNGHKSVMDAIAPHLESRQTIVISSHCSLGAIYLSRLLGLRGASPTILALATTITGGPMRDGKVHVRLLRNEIDVAAMPVSALKAGLTLLGNLFGDLFVESPDVMAISLSNLNPQIHLANAMLNFTRIERAERWNNFGCITEGVGRLIEALDDERLALAAAFDVRVRTVREHYLKSFSGLDAGRTVHEMAQIVDQQRAGSSPGPTSIESRYITEDLPFGIYANVAIGRVAGIPMPLHEAGLELFSAIYGRDFRTENDLLPTLGLDAITAGELHHRCRYGWGTSLPCKANM</sequence>
<evidence type="ECO:0000256" key="4">
    <source>
        <dbReference type="ARBA" id="ARBA00048793"/>
    </source>
</evidence>
<dbReference type="AlphaFoldDB" id="A0A1N7SPM3"/>
<dbReference type="SUPFAM" id="SSF48179">
    <property type="entry name" value="6-phosphogluconate dehydrogenase C-terminal domain-like"/>
    <property type="match status" value="1"/>
</dbReference>
<keyword evidence="8" id="KW-1185">Reference proteome</keyword>
<comment type="pathway">
    <text evidence="1">Cofactor biosynthesis; (R)-pantothenate biosynthesis; (R)-pantoate from 3-methyl-2-oxobutanoate: step 2/2.</text>
</comment>
<gene>
    <name evidence="7" type="ORF">BN2476_680109</name>
</gene>
<dbReference type="Proteomes" id="UP000195569">
    <property type="component" value="Unassembled WGS sequence"/>
</dbReference>
<feature type="domain" description="Ketopantoate reductase N-terminal" evidence="6">
    <location>
        <begin position="3"/>
        <end position="106"/>
    </location>
</feature>
<comment type="catalytic activity">
    <reaction evidence="4">
        <text>(R)-pantoate + NADP(+) = 2-dehydropantoate + NADPH + H(+)</text>
        <dbReference type="Rhea" id="RHEA:16233"/>
        <dbReference type="ChEBI" id="CHEBI:11561"/>
        <dbReference type="ChEBI" id="CHEBI:15378"/>
        <dbReference type="ChEBI" id="CHEBI:15980"/>
        <dbReference type="ChEBI" id="CHEBI:57783"/>
        <dbReference type="ChEBI" id="CHEBI:58349"/>
        <dbReference type="EC" id="1.1.1.169"/>
    </reaction>
</comment>
<evidence type="ECO:0000256" key="1">
    <source>
        <dbReference type="ARBA" id="ARBA00004994"/>
    </source>
</evidence>
<proteinExistence type="predicted"/>
<comment type="caution">
    <text evidence="7">The sequence shown here is derived from an EMBL/GenBank/DDBJ whole genome shotgun (WGS) entry which is preliminary data.</text>
</comment>
<evidence type="ECO:0000259" key="6">
    <source>
        <dbReference type="Pfam" id="PF02558"/>
    </source>
</evidence>
<name>A0A1N7SPM3_9BURK</name>
<evidence type="ECO:0000256" key="2">
    <source>
        <dbReference type="ARBA" id="ARBA00019465"/>
    </source>
</evidence>
<dbReference type="InterPro" id="IPR013328">
    <property type="entry name" value="6PGD_dom2"/>
</dbReference>
<keyword evidence="3" id="KW-0566">Pantothenate biosynthesis</keyword>
<evidence type="ECO:0000256" key="3">
    <source>
        <dbReference type="ARBA" id="ARBA00022655"/>
    </source>
</evidence>
<reference evidence="7" key="1">
    <citation type="submission" date="2016-12" db="EMBL/GenBank/DDBJ databases">
        <authorList>
            <person name="Moulin L."/>
        </authorList>
    </citation>
    <scope>NUCLEOTIDE SEQUENCE [LARGE SCALE GENOMIC DNA]</scope>
    <source>
        <strain evidence="7">STM 7183</strain>
    </source>
</reference>
<dbReference type="SUPFAM" id="SSF51735">
    <property type="entry name" value="NAD(P)-binding Rossmann-fold domains"/>
    <property type="match status" value="1"/>
</dbReference>
<dbReference type="Gene3D" id="3.40.50.720">
    <property type="entry name" value="NAD(P)-binding Rossmann-like Domain"/>
    <property type="match status" value="1"/>
</dbReference>
<evidence type="ECO:0000259" key="5">
    <source>
        <dbReference type="Pfam" id="PF02317"/>
    </source>
</evidence>
<dbReference type="Pfam" id="PF02558">
    <property type="entry name" value="ApbA"/>
    <property type="match status" value="1"/>
</dbReference>
<dbReference type="UniPathway" id="UPA00028">
    <property type="reaction ID" value="UER00004"/>
</dbReference>
<organism evidence="7 8">
    <name type="scientific">Paraburkholderia piptadeniae</name>
    <dbReference type="NCBI Taxonomy" id="1701573"/>
    <lineage>
        <taxon>Bacteria</taxon>
        <taxon>Pseudomonadati</taxon>
        <taxon>Pseudomonadota</taxon>
        <taxon>Betaproteobacteria</taxon>
        <taxon>Burkholderiales</taxon>
        <taxon>Burkholderiaceae</taxon>
        <taxon>Paraburkholderia</taxon>
    </lineage>
</organism>